<dbReference type="GeneID" id="93579519"/>
<keyword evidence="3" id="KW-1185">Reference proteome</keyword>
<evidence type="ECO:0000313" key="2">
    <source>
        <dbReference type="EMBL" id="OJJ75318.1"/>
    </source>
</evidence>
<feature type="region of interest" description="Disordered" evidence="1">
    <location>
        <begin position="1"/>
        <end position="32"/>
    </location>
</feature>
<organism evidence="2 3">
    <name type="scientific">Aspergillus brasiliensis (strain CBS 101740 / IMI 381727 / IBT 21946)</name>
    <dbReference type="NCBI Taxonomy" id="767769"/>
    <lineage>
        <taxon>Eukaryota</taxon>
        <taxon>Fungi</taxon>
        <taxon>Dikarya</taxon>
        <taxon>Ascomycota</taxon>
        <taxon>Pezizomycotina</taxon>
        <taxon>Eurotiomycetes</taxon>
        <taxon>Eurotiomycetidae</taxon>
        <taxon>Eurotiales</taxon>
        <taxon>Aspergillaceae</taxon>
        <taxon>Aspergillus</taxon>
        <taxon>Aspergillus subgen. Circumdati</taxon>
    </lineage>
</organism>
<feature type="compositionally biased region" description="Basic and acidic residues" evidence="1">
    <location>
        <begin position="1"/>
        <end position="18"/>
    </location>
</feature>
<dbReference type="AlphaFoldDB" id="A0A1L9UUA2"/>
<gene>
    <name evidence="2" type="ORF">ASPBRDRAFT_53240</name>
</gene>
<accession>A0A1L9UUA2</accession>
<evidence type="ECO:0000313" key="3">
    <source>
        <dbReference type="Proteomes" id="UP000184499"/>
    </source>
</evidence>
<sequence>MPRERYRGRVTQETEEQVKPCQAAQQHEGELRPKAKKSYRAIVGIGCWLARSVHPLARVGVMVLTHFFQRRTRSYCKMTSPLRCPMGDWLGIWGKSGYNQRHGEKKRNRRDPRGGVTSHVHELSVIVNQSNVQMTPDRDHVLVRG</sequence>
<dbReference type="EMBL" id="KV878681">
    <property type="protein sequence ID" value="OJJ75318.1"/>
    <property type="molecule type" value="Genomic_DNA"/>
</dbReference>
<dbReference type="Proteomes" id="UP000184499">
    <property type="component" value="Unassembled WGS sequence"/>
</dbReference>
<reference evidence="3" key="1">
    <citation type="journal article" date="2017" name="Genome Biol.">
        <title>Comparative genomics reveals high biological diversity and specific adaptations in the industrially and medically important fungal genus Aspergillus.</title>
        <authorList>
            <person name="de Vries R.P."/>
            <person name="Riley R."/>
            <person name="Wiebenga A."/>
            <person name="Aguilar-Osorio G."/>
            <person name="Amillis S."/>
            <person name="Uchima C.A."/>
            <person name="Anderluh G."/>
            <person name="Asadollahi M."/>
            <person name="Askin M."/>
            <person name="Barry K."/>
            <person name="Battaglia E."/>
            <person name="Bayram O."/>
            <person name="Benocci T."/>
            <person name="Braus-Stromeyer S.A."/>
            <person name="Caldana C."/>
            <person name="Canovas D."/>
            <person name="Cerqueira G.C."/>
            <person name="Chen F."/>
            <person name="Chen W."/>
            <person name="Choi C."/>
            <person name="Clum A."/>
            <person name="Dos Santos R.A."/>
            <person name="Damasio A.R."/>
            <person name="Diallinas G."/>
            <person name="Emri T."/>
            <person name="Fekete E."/>
            <person name="Flipphi M."/>
            <person name="Freyberg S."/>
            <person name="Gallo A."/>
            <person name="Gournas C."/>
            <person name="Habgood R."/>
            <person name="Hainaut M."/>
            <person name="Harispe M.L."/>
            <person name="Henrissat B."/>
            <person name="Hilden K.S."/>
            <person name="Hope R."/>
            <person name="Hossain A."/>
            <person name="Karabika E."/>
            <person name="Karaffa L."/>
            <person name="Karanyi Z."/>
            <person name="Krasevec N."/>
            <person name="Kuo A."/>
            <person name="Kusch H."/>
            <person name="LaButti K."/>
            <person name="Lagendijk E.L."/>
            <person name="Lapidus A."/>
            <person name="Levasseur A."/>
            <person name="Lindquist E."/>
            <person name="Lipzen A."/>
            <person name="Logrieco A.F."/>
            <person name="MacCabe A."/>
            <person name="Maekelae M.R."/>
            <person name="Malavazi I."/>
            <person name="Melin P."/>
            <person name="Meyer V."/>
            <person name="Mielnichuk N."/>
            <person name="Miskei M."/>
            <person name="Molnar A.P."/>
            <person name="Mule G."/>
            <person name="Ngan C.Y."/>
            <person name="Orejas M."/>
            <person name="Orosz E."/>
            <person name="Ouedraogo J.P."/>
            <person name="Overkamp K.M."/>
            <person name="Park H.-S."/>
            <person name="Perrone G."/>
            <person name="Piumi F."/>
            <person name="Punt P.J."/>
            <person name="Ram A.F."/>
            <person name="Ramon A."/>
            <person name="Rauscher S."/>
            <person name="Record E."/>
            <person name="Riano-Pachon D.M."/>
            <person name="Robert V."/>
            <person name="Roehrig J."/>
            <person name="Ruller R."/>
            <person name="Salamov A."/>
            <person name="Salih N.S."/>
            <person name="Samson R.A."/>
            <person name="Sandor E."/>
            <person name="Sanguinetti M."/>
            <person name="Schuetze T."/>
            <person name="Sepcic K."/>
            <person name="Shelest E."/>
            <person name="Sherlock G."/>
            <person name="Sophianopoulou V."/>
            <person name="Squina F.M."/>
            <person name="Sun H."/>
            <person name="Susca A."/>
            <person name="Todd R.B."/>
            <person name="Tsang A."/>
            <person name="Unkles S.E."/>
            <person name="van de Wiele N."/>
            <person name="van Rossen-Uffink D."/>
            <person name="Oliveira J.V."/>
            <person name="Vesth T.C."/>
            <person name="Visser J."/>
            <person name="Yu J.-H."/>
            <person name="Zhou M."/>
            <person name="Andersen M.R."/>
            <person name="Archer D.B."/>
            <person name="Baker S.E."/>
            <person name="Benoit I."/>
            <person name="Brakhage A.A."/>
            <person name="Braus G.H."/>
            <person name="Fischer R."/>
            <person name="Frisvad J.C."/>
            <person name="Goldman G.H."/>
            <person name="Houbraken J."/>
            <person name="Oakley B."/>
            <person name="Pocsi I."/>
            <person name="Scazzocchio C."/>
            <person name="Seiboth B."/>
            <person name="vanKuyk P.A."/>
            <person name="Wortman J."/>
            <person name="Dyer P.S."/>
            <person name="Grigoriev I.V."/>
        </authorList>
    </citation>
    <scope>NUCLEOTIDE SEQUENCE [LARGE SCALE GENOMIC DNA]</scope>
    <source>
        <strain evidence="3">CBS 101740 / IMI 381727 / IBT 21946</strain>
    </source>
</reference>
<dbReference type="VEuPathDB" id="FungiDB:ASPBRDRAFT_53240"/>
<proteinExistence type="predicted"/>
<protein>
    <submittedName>
        <fullName evidence="2">Uncharacterized protein</fullName>
    </submittedName>
</protein>
<name>A0A1L9UUA2_ASPBC</name>
<evidence type="ECO:0000256" key="1">
    <source>
        <dbReference type="SAM" id="MobiDB-lite"/>
    </source>
</evidence>
<dbReference type="RefSeq" id="XP_067482565.1">
    <property type="nucleotide sequence ID" value="XM_067627031.1"/>
</dbReference>